<feature type="transmembrane region" description="Helical" evidence="1">
    <location>
        <begin position="12"/>
        <end position="32"/>
    </location>
</feature>
<dbReference type="Pfam" id="PF11877">
    <property type="entry name" value="DUF3397"/>
    <property type="match status" value="1"/>
</dbReference>
<organism evidence="2 3">
    <name type="scientific">Paenibacillus yanchengensis</name>
    <dbReference type="NCBI Taxonomy" id="2035833"/>
    <lineage>
        <taxon>Bacteria</taxon>
        <taxon>Bacillati</taxon>
        <taxon>Bacillota</taxon>
        <taxon>Bacilli</taxon>
        <taxon>Bacillales</taxon>
        <taxon>Paenibacillaceae</taxon>
        <taxon>Paenibacillus</taxon>
    </lineage>
</organism>
<keyword evidence="1" id="KW-1133">Transmembrane helix</keyword>
<evidence type="ECO:0000313" key="2">
    <source>
        <dbReference type="EMBL" id="MFD2116234.1"/>
    </source>
</evidence>
<dbReference type="Proteomes" id="UP001597362">
    <property type="component" value="Unassembled WGS sequence"/>
</dbReference>
<reference evidence="3" key="1">
    <citation type="journal article" date="2019" name="Int. J. Syst. Evol. Microbiol.">
        <title>The Global Catalogue of Microorganisms (GCM) 10K type strain sequencing project: providing services to taxonomists for standard genome sequencing and annotation.</title>
        <authorList>
            <consortium name="The Broad Institute Genomics Platform"/>
            <consortium name="The Broad Institute Genome Sequencing Center for Infectious Disease"/>
            <person name="Wu L."/>
            <person name="Ma J."/>
        </authorList>
    </citation>
    <scope>NUCLEOTIDE SEQUENCE [LARGE SCALE GENOMIC DNA]</scope>
    <source>
        <strain evidence="3">GH52</strain>
    </source>
</reference>
<protein>
    <submittedName>
        <fullName evidence="2">DUF3397 domain-containing protein</fullName>
    </submittedName>
</protein>
<keyword evidence="1" id="KW-0472">Membrane</keyword>
<feature type="transmembrane region" description="Helical" evidence="1">
    <location>
        <begin position="39"/>
        <end position="61"/>
    </location>
</feature>
<feature type="transmembrane region" description="Helical" evidence="1">
    <location>
        <begin position="67"/>
        <end position="87"/>
    </location>
</feature>
<feature type="transmembrane region" description="Helical" evidence="1">
    <location>
        <begin position="99"/>
        <end position="121"/>
    </location>
</feature>
<comment type="caution">
    <text evidence="2">The sequence shown here is derived from an EMBL/GenBank/DDBJ whole genome shotgun (WGS) entry which is preliminary data.</text>
</comment>
<sequence length="131" mass="14945">MGVWDYMKTIYAVIAIIPIIPFVTVLVCYSLFTGDRKKALRLAMDISTMFFIGTVAALFNNTFDSKFGLYAILLIMLIGGGLLGNAQYRKRGSVDIKRIFFMVWRLTFFLMCICYIILVPIELGKFLFNPT</sequence>
<accession>A0ABW4YL24</accession>
<gene>
    <name evidence="2" type="ORF">ACFSJH_10920</name>
</gene>
<dbReference type="InterPro" id="IPR024515">
    <property type="entry name" value="DUF3397"/>
</dbReference>
<evidence type="ECO:0000256" key="1">
    <source>
        <dbReference type="SAM" id="Phobius"/>
    </source>
</evidence>
<dbReference type="RefSeq" id="WP_377772209.1">
    <property type="nucleotide sequence ID" value="NZ_JBHUHO010000030.1"/>
</dbReference>
<keyword evidence="3" id="KW-1185">Reference proteome</keyword>
<name>A0ABW4YL24_9BACL</name>
<keyword evidence="1" id="KW-0812">Transmembrane</keyword>
<dbReference type="EMBL" id="JBHUHO010000030">
    <property type="protein sequence ID" value="MFD2116234.1"/>
    <property type="molecule type" value="Genomic_DNA"/>
</dbReference>
<proteinExistence type="predicted"/>
<evidence type="ECO:0000313" key="3">
    <source>
        <dbReference type="Proteomes" id="UP001597362"/>
    </source>
</evidence>